<dbReference type="Gene3D" id="1.10.540.10">
    <property type="entry name" value="Acyl-CoA dehydrogenase/oxidase, N-terminal domain"/>
    <property type="match status" value="1"/>
</dbReference>
<keyword evidence="3 6" id="KW-0285">Flavoprotein</keyword>
<feature type="domain" description="Acyl-CoA oxidase/dehydrogenase middle" evidence="9">
    <location>
        <begin position="193"/>
        <end position="268"/>
    </location>
</feature>
<evidence type="ECO:0000259" key="9">
    <source>
        <dbReference type="Pfam" id="PF02770"/>
    </source>
</evidence>
<dbReference type="Proteomes" id="UP000261811">
    <property type="component" value="Unassembled WGS sequence"/>
</dbReference>
<dbReference type="InterPro" id="IPR009075">
    <property type="entry name" value="AcylCo_DH/oxidase_C"/>
</dbReference>
<dbReference type="InterPro" id="IPR052161">
    <property type="entry name" value="Mycobact_Acyl-CoA_DH"/>
</dbReference>
<evidence type="ECO:0000313" key="11">
    <source>
        <dbReference type="EMBL" id="RFU36743.1"/>
    </source>
</evidence>
<evidence type="ECO:0000256" key="6">
    <source>
        <dbReference type="RuleBase" id="RU362125"/>
    </source>
</evidence>
<keyword evidence="4 6" id="KW-0274">FAD</keyword>
<reference evidence="11 12" key="1">
    <citation type="submission" date="2018-08" db="EMBL/GenBank/DDBJ databases">
        <title>Actinomadura jelena sp. nov., a novel Actinomycete isolated from soil in Chad.</title>
        <authorList>
            <person name="Shi L."/>
        </authorList>
    </citation>
    <scope>NUCLEOTIDE SEQUENCE [LARGE SCALE GENOMIC DNA]</scope>
    <source>
        <strain evidence="11 12">NEAU-G17</strain>
    </source>
</reference>
<dbReference type="Gene3D" id="1.20.140.10">
    <property type="entry name" value="Butyryl-CoA Dehydrogenase, subunit A, domain 3"/>
    <property type="match status" value="1"/>
</dbReference>
<keyword evidence="5 6" id="KW-0560">Oxidoreductase</keyword>
<evidence type="ECO:0000313" key="12">
    <source>
        <dbReference type="Proteomes" id="UP000261811"/>
    </source>
</evidence>
<dbReference type="OrthoDB" id="3778631at2"/>
<dbReference type="InterPro" id="IPR037069">
    <property type="entry name" value="AcylCoA_DH/ox_N_sf"/>
</dbReference>
<name>A0A372J9S4_9ACTN</name>
<evidence type="ECO:0000256" key="3">
    <source>
        <dbReference type="ARBA" id="ARBA00022630"/>
    </source>
</evidence>
<organism evidence="11 12">
    <name type="scientific">Actinomadura logoneensis</name>
    <dbReference type="NCBI Taxonomy" id="2293572"/>
    <lineage>
        <taxon>Bacteria</taxon>
        <taxon>Bacillati</taxon>
        <taxon>Actinomycetota</taxon>
        <taxon>Actinomycetes</taxon>
        <taxon>Streptosporangiales</taxon>
        <taxon>Thermomonosporaceae</taxon>
        <taxon>Actinomadura</taxon>
    </lineage>
</organism>
<evidence type="ECO:0000259" key="8">
    <source>
        <dbReference type="Pfam" id="PF00441"/>
    </source>
</evidence>
<dbReference type="InterPro" id="IPR036250">
    <property type="entry name" value="AcylCo_DH-like_C"/>
</dbReference>
<dbReference type="RefSeq" id="WP_117361599.1">
    <property type="nucleotide sequence ID" value="NZ_QURH01001036.1"/>
</dbReference>
<dbReference type="PROSITE" id="PS00072">
    <property type="entry name" value="ACYL_COA_DH_1"/>
    <property type="match status" value="1"/>
</dbReference>
<dbReference type="AlphaFoldDB" id="A0A372J9S4"/>
<feature type="domain" description="Acyl-CoA dehydrogenase/oxidase N-terminal" evidence="10">
    <location>
        <begin position="13"/>
        <end position="122"/>
    </location>
</feature>
<comment type="caution">
    <text evidence="11">The sequence shown here is derived from an EMBL/GenBank/DDBJ whole genome shotgun (WGS) entry which is preliminary data.</text>
</comment>
<feature type="region of interest" description="Disordered" evidence="7">
    <location>
        <begin position="134"/>
        <end position="204"/>
    </location>
</feature>
<dbReference type="InterPro" id="IPR013786">
    <property type="entry name" value="AcylCoA_DH/ox_N"/>
</dbReference>
<dbReference type="GO" id="GO:0003995">
    <property type="term" value="F:acyl-CoA dehydrogenase activity"/>
    <property type="evidence" value="ECO:0007669"/>
    <property type="project" value="InterPro"/>
</dbReference>
<keyword evidence="12" id="KW-1185">Reference proteome</keyword>
<feature type="domain" description="Acyl-CoA dehydrogenase/oxidase C-terminal" evidence="8">
    <location>
        <begin position="321"/>
        <end position="415"/>
    </location>
</feature>
<accession>A0A372J9S4</accession>
<sequence length="418" mass="44751">MALPELEPAVLPPEAERLREEVRGFLAAARFEPRCDSWLTGADPAFSRELGARGWLGITLPVEYGGHGRSALERFVVIEELLAAGAPVAAHWIADRQMGPSLLAHGTPEQKRRFLPAIARGECFFAIGMSEPDAGSDLASVRTRAERTRAEPTRAEPTRAEPTPAEPTPAEPTRAERTPAEPTRAERTPAERTRAERDGGGWRLTGTKVWTSGAHLAHAIVVLARSTPSATRHDGLSQFVVELPSDGVTVRPIRGLSGEHHFNEVVFDGAPAELLGAEGAGWRQVTAELAYERSGPERFLSTFALVRLVCSVAPGAASGRLLGRLWALRQASLAVAGALAEGRAPELEAALVKDLGTRFEREVIDVARDRLGVEPDPVSPDPAARLLAQAVVQAPGFTLRGGTNEILRGIVARALEVG</sequence>
<dbReference type="Pfam" id="PF00441">
    <property type="entry name" value="Acyl-CoA_dh_1"/>
    <property type="match status" value="1"/>
</dbReference>
<proteinExistence type="inferred from homology"/>
<feature type="compositionally biased region" description="Basic and acidic residues" evidence="7">
    <location>
        <begin position="143"/>
        <end position="159"/>
    </location>
</feature>
<evidence type="ECO:0000256" key="4">
    <source>
        <dbReference type="ARBA" id="ARBA00022827"/>
    </source>
</evidence>
<evidence type="ECO:0000256" key="2">
    <source>
        <dbReference type="ARBA" id="ARBA00009347"/>
    </source>
</evidence>
<evidence type="ECO:0000256" key="7">
    <source>
        <dbReference type="SAM" id="MobiDB-lite"/>
    </source>
</evidence>
<comment type="cofactor">
    <cofactor evidence="1 6">
        <name>FAD</name>
        <dbReference type="ChEBI" id="CHEBI:57692"/>
    </cofactor>
</comment>
<dbReference type="EMBL" id="QURH01001036">
    <property type="protein sequence ID" value="RFU36743.1"/>
    <property type="molecule type" value="Genomic_DNA"/>
</dbReference>
<evidence type="ECO:0000256" key="1">
    <source>
        <dbReference type="ARBA" id="ARBA00001974"/>
    </source>
</evidence>
<dbReference type="PANTHER" id="PTHR43292">
    <property type="entry name" value="ACYL-COA DEHYDROGENASE"/>
    <property type="match status" value="1"/>
</dbReference>
<dbReference type="InterPro" id="IPR006089">
    <property type="entry name" value="Acyl-CoA_DH_CS"/>
</dbReference>
<dbReference type="Pfam" id="PF02770">
    <property type="entry name" value="Acyl-CoA_dh_M"/>
    <property type="match status" value="1"/>
</dbReference>
<dbReference type="InterPro" id="IPR006091">
    <property type="entry name" value="Acyl-CoA_Oxase/DH_mid-dom"/>
</dbReference>
<dbReference type="InterPro" id="IPR009100">
    <property type="entry name" value="AcylCoA_DH/oxidase_NM_dom_sf"/>
</dbReference>
<dbReference type="PANTHER" id="PTHR43292:SF4">
    <property type="entry name" value="ACYL-COA DEHYDROGENASE FADE34"/>
    <property type="match status" value="1"/>
</dbReference>
<dbReference type="Pfam" id="PF02771">
    <property type="entry name" value="Acyl-CoA_dh_N"/>
    <property type="match status" value="1"/>
</dbReference>
<feature type="compositionally biased region" description="Basic and acidic residues" evidence="7">
    <location>
        <begin position="173"/>
        <end position="200"/>
    </location>
</feature>
<dbReference type="GO" id="GO:0005886">
    <property type="term" value="C:plasma membrane"/>
    <property type="evidence" value="ECO:0007669"/>
    <property type="project" value="TreeGrafter"/>
</dbReference>
<protein>
    <submittedName>
        <fullName evidence="11">Acyl-CoA dehydrogenase</fullName>
    </submittedName>
</protein>
<evidence type="ECO:0000256" key="5">
    <source>
        <dbReference type="ARBA" id="ARBA00023002"/>
    </source>
</evidence>
<dbReference type="Gene3D" id="2.40.110.10">
    <property type="entry name" value="Butyryl-CoA Dehydrogenase, subunit A, domain 2"/>
    <property type="match status" value="1"/>
</dbReference>
<gene>
    <name evidence="11" type="ORF">DZF91_36565</name>
</gene>
<dbReference type="GO" id="GO:0050660">
    <property type="term" value="F:flavin adenine dinucleotide binding"/>
    <property type="evidence" value="ECO:0007669"/>
    <property type="project" value="InterPro"/>
</dbReference>
<dbReference type="InterPro" id="IPR046373">
    <property type="entry name" value="Acyl-CoA_Oxase/DH_mid-dom_sf"/>
</dbReference>
<evidence type="ECO:0000259" key="10">
    <source>
        <dbReference type="Pfam" id="PF02771"/>
    </source>
</evidence>
<dbReference type="SUPFAM" id="SSF47203">
    <property type="entry name" value="Acyl-CoA dehydrogenase C-terminal domain-like"/>
    <property type="match status" value="1"/>
</dbReference>
<dbReference type="SUPFAM" id="SSF56645">
    <property type="entry name" value="Acyl-CoA dehydrogenase NM domain-like"/>
    <property type="match status" value="2"/>
</dbReference>
<comment type="similarity">
    <text evidence="2 6">Belongs to the acyl-CoA dehydrogenase family.</text>
</comment>